<reference evidence="7 8" key="1">
    <citation type="submission" date="2019-04" db="EMBL/GenBank/DDBJ databases">
        <title>Streptomyces lasaliensis sp. nov., an Actinomycete isolated from soil which produces the polyether antibiotic lasalocid.</title>
        <authorList>
            <person name="Erwin G."/>
            <person name="Haber C."/>
        </authorList>
    </citation>
    <scope>NUCLEOTIDE SEQUENCE [LARGE SCALE GENOMIC DNA]</scope>
    <source>
        <strain evidence="7 8">X-537</strain>
    </source>
</reference>
<dbReference type="SUPFAM" id="SSF56176">
    <property type="entry name" value="FAD-binding/transporter-associated domain-like"/>
    <property type="match status" value="1"/>
</dbReference>
<dbReference type="InterPro" id="IPR036318">
    <property type="entry name" value="FAD-bd_PCMH-like_sf"/>
</dbReference>
<dbReference type="PROSITE" id="PS51387">
    <property type="entry name" value="FAD_PCMH"/>
    <property type="match status" value="1"/>
</dbReference>
<evidence type="ECO:0000256" key="4">
    <source>
        <dbReference type="ARBA" id="ARBA00022827"/>
    </source>
</evidence>
<comment type="similarity">
    <text evidence="2">Belongs to the oxygen-dependent FAD-linked oxidoreductase family.</text>
</comment>
<dbReference type="Gene3D" id="3.30.465.10">
    <property type="match status" value="1"/>
</dbReference>
<evidence type="ECO:0000313" key="8">
    <source>
        <dbReference type="Proteomes" id="UP000305929"/>
    </source>
</evidence>
<dbReference type="InterPro" id="IPR006094">
    <property type="entry name" value="Oxid_FAD_bind_N"/>
</dbReference>
<name>A0A4U5WE12_STRLS</name>
<dbReference type="InterPro" id="IPR016164">
    <property type="entry name" value="FAD-linked_Oxase-like_C"/>
</dbReference>
<dbReference type="AlphaFoldDB" id="A0A4U5WE12"/>
<sequence length="496" mass="52445">MSRTPFSRPGPSRRTVLRGLTVAGATVVGFDAGTRSRSASGEARTAGLRGTPRLDGTLVTDDASLTAASDDYGHLVHRRPLAVLRPGSVRDVAAMVRFCARQGIPVAARGQGHSPSGQAQVRGGLVVETAPLAAIGALAPDSATVTVGAGARWSDVVRATLAHGLTPPVFTDYLELSVGGTLSVGGIGGQAHRYGVQVDNVTALRVVTGAGEPVRCSPTRRPDLFHAVLAGLGQCGIIVEATLRLVRAPRTVRHYLLTYDDLGTYVEDQRALVEEDRFDYVGGQVFADARGMFRTYMMEVVAYGPPAGPEPDDAALLRGLRHDPARAQIADLDYYAFLDRIAPAVAALKESGAWTFAHPWLNLLLPGDHAAELSAPVLDALTPATLGPGVIQLYPIRRDRLTSPLFRTPDDPVPYLFDVLGAVPPDDTAAVGRALATNRAAYEAAAAVGGTQYPVGCVPFDRADWRTQFGSAWPQLAAAKRTYDPHGILTPGQGIF</sequence>
<dbReference type="PANTHER" id="PTHR13878">
    <property type="entry name" value="GULONOLACTONE OXIDASE"/>
    <property type="match status" value="1"/>
</dbReference>
<evidence type="ECO:0000256" key="5">
    <source>
        <dbReference type="ARBA" id="ARBA00023002"/>
    </source>
</evidence>
<dbReference type="GO" id="GO:0071949">
    <property type="term" value="F:FAD binding"/>
    <property type="evidence" value="ECO:0007669"/>
    <property type="project" value="InterPro"/>
</dbReference>
<comment type="caution">
    <text evidence="7">The sequence shown here is derived from an EMBL/GenBank/DDBJ whole genome shotgun (WGS) entry which is preliminary data.</text>
</comment>
<dbReference type="PROSITE" id="PS51318">
    <property type="entry name" value="TAT"/>
    <property type="match status" value="1"/>
</dbReference>
<dbReference type="InterPro" id="IPR006311">
    <property type="entry name" value="TAT_signal"/>
</dbReference>
<dbReference type="PROSITE" id="PS00862">
    <property type="entry name" value="OX2_COVAL_FAD"/>
    <property type="match status" value="1"/>
</dbReference>
<evidence type="ECO:0000256" key="3">
    <source>
        <dbReference type="ARBA" id="ARBA00022630"/>
    </source>
</evidence>
<keyword evidence="3" id="KW-0285">Flavoprotein</keyword>
<dbReference type="InterPro" id="IPR050432">
    <property type="entry name" value="FAD-linked_Oxidoreductases_BP"/>
</dbReference>
<evidence type="ECO:0000256" key="1">
    <source>
        <dbReference type="ARBA" id="ARBA00001974"/>
    </source>
</evidence>
<dbReference type="InterPro" id="IPR015345">
    <property type="entry name" value="Cytokinin_DH_FAD/cytokin-bd"/>
</dbReference>
<dbReference type="Pfam" id="PF01565">
    <property type="entry name" value="FAD_binding_4"/>
    <property type="match status" value="1"/>
</dbReference>
<dbReference type="InterPro" id="IPR016167">
    <property type="entry name" value="FAD-bd_PCMH_sub1"/>
</dbReference>
<dbReference type="OrthoDB" id="6278354at2"/>
<dbReference type="EMBL" id="SZNQ01000001">
    <property type="protein sequence ID" value="TKS99100.1"/>
    <property type="molecule type" value="Genomic_DNA"/>
</dbReference>
<evidence type="ECO:0000313" key="7">
    <source>
        <dbReference type="EMBL" id="TKS99100.1"/>
    </source>
</evidence>
<feature type="domain" description="FAD-binding PCMH-type" evidence="6">
    <location>
        <begin position="76"/>
        <end position="248"/>
    </location>
</feature>
<keyword evidence="4" id="KW-0274">FAD</keyword>
<accession>A0A4U5WE12</accession>
<dbReference type="SUPFAM" id="SSF55103">
    <property type="entry name" value="FAD-linked oxidases, C-terminal domain"/>
    <property type="match status" value="1"/>
</dbReference>
<organism evidence="7 8">
    <name type="scientific">Streptomyces lasalocidi</name>
    <name type="common">Streptomyces lasaliensis</name>
    <dbReference type="NCBI Taxonomy" id="324833"/>
    <lineage>
        <taxon>Bacteria</taxon>
        <taxon>Bacillati</taxon>
        <taxon>Actinomycetota</taxon>
        <taxon>Actinomycetes</taxon>
        <taxon>Kitasatosporales</taxon>
        <taxon>Streptomycetaceae</taxon>
        <taxon>Streptomyces</taxon>
    </lineage>
</organism>
<dbReference type="GO" id="GO:0019139">
    <property type="term" value="F:cytokinin dehydrogenase activity"/>
    <property type="evidence" value="ECO:0007669"/>
    <property type="project" value="InterPro"/>
</dbReference>
<dbReference type="RefSeq" id="WP_137304998.1">
    <property type="nucleotide sequence ID" value="NZ_SZNQ01000001.1"/>
</dbReference>
<evidence type="ECO:0000256" key="2">
    <source>
        <dbReference type="ARBA" id="ARBA00005466"/>
    </source>
</evidence>
<dbReference type="Gene3D" id="3.40.462.10">
    <property type="entry name" value="FAD-linked oxidases, C-terminal domain"/>
    <property type="match status" value="1"/>
</dbReference>
<gene>
    <name evidence="7" type="ORF">E4U91_02510</name>
</gene>
<keyword evidence="5" id="KW-0560">Oxidoreductase</keyword>
<dbReference type="Proteomes" id="UP000305929">
    <property type="component" value="Unassembled WGS sequence"/>
</dbReference>
<dbReference type="GO" id="GO:0009690">
    <property type="term" value="P:cytokinin metabolic process"/>
    <property type="evidence" value="ECO:0007669"/>
    <property type="project" value="InterPro"/>
</dbReference>
<dbReference type="InterPro" id="IPR006093">
    <property type="entry name" value="Oxy_OxRdtase_FAD_BS"/>
</dbReference>
<dbReference type="PANTHER" id="PTHR13878:SF53">
    <property type="entry name" value="CYTOKININ DEHYDROGENASE 6"/>
    <property type="match status" value="1"/>
</dbReference>
<dbReference type="InterPro" id="IPR016169">
    <property type="entry name" value="FAD-bd_PCMH_sub2"/>
</dbReference>
<proteinExistence type="inferred from homology"/>
<protein>
    <submittedName>
        <fullName evidence="7">FAD-binding protein</fullName>
    </submittedName>
</protein>
<comment type="cofactor">
    <cofactor evidence="1">
        <name>FAD</name>
        <dbReference type="ChEBI" id="CHEBI:57692"/>
    </cofactor>
</comment>
<keyword evidence="8" id="KW-1185">Reference proteome</keyword>
<dbReference type="Gene3D" id="3.30.43.10">
    <property type="entry name" value="Uridine Diphospho-n-acetylenolpyruvylglucosamine Reductase, domain 2"/>
    <property type="match status" value="1"/>
</dbReference>
<evidence type="ECO:0000259" key="6">
    <source>
        <dbReference type="PROSITE" id="PS51387"/>
    </source>
</evidence>
<dbReference type="InterPro" id="IPR016170">
    <property type="entry name" value="Cytok_DH_C_sf"/>
</dbReference>
<dbReference type="InterPro" id="IPR016166">
    <property type="entry name" value="FAD-bd_PCMH"/>
</dbReference>
<dbReference type="Pfam" id="PF09265">
    <property type="entry name" value="Cytokin-bind"/>
    <property type="match status" value="1"/>
</dbReference>